<dbReference type="KEGG" id="osg:BST96_09025"/>
<reference evidence="2 3" key="1">
    <citation type="submission" date="2016-11" db="EMBL/GenBank/DDBJ databases">
        <title>Trade-off between light-utilization and light-protection in marine flavobacteria.</title>
        <authorList>
            <person name="Kumagai Y."/>
        </authorList>
    </citation>
    <scope>NUCLEOTIDE SEQUENCE [LARGE SCALE GENOMIC DNA]</scope>
    <source>
        <strain evidence="2 3">NBRC 107125</strain>
    </source>
</reference>
<dbReference type="Gene3D" id="3.10.28.20">
    <property type="entry name" value="Acetamidase/Formamidase-like domains"/>
    <property type="match status" value="1"/>
</dbReference>
<feature type="domain" description="Lipoprotein LPP20-like" evidence="1">
    <location>
        <begin position="24"/>
        <end position="130"/>
    </location>
</feature>
<sequence length="326" mass="36147">MNRLTVYLLIVALLGACSTSDQQPQWIDNAAVDYPAEKYLTAIGEADNRETAAGRARANLAQIFQVAIKDNQQDFSQAIVNNSQGQSTSDNQLRVARFVNTQAQQVLEGTDIVSYWESPEGKVFSLALLDKAAASRRFRESIRDADRKTRELIEYASNQAPNPVAALRALEEARLSQLERDNSHRNLMVTAGKGINSPYSSDEVTALIRNALSTLQFAISADDSQIQSELGNAAASLGVQLVPASVYQLSSTLDTEPLQQKQGWWWIRGSLELELRQAEATLAKQRWPIKQSSMEAGMAQQRLRDTVNKKLPSYLYQMLTATPVNQ</sequence>
<protein>
    <recommendedName>
        <fullName evidence="1">Lipoprotein LPP20-like domain-containing protein</fullName>
    </recommendedName>
</protein>
<dbReference type="InterPro" id="IPR024952">
    <property type="entry name" value="LPP20-like_dom"/>
</dbReference>
<dbReference type="OrthoDB" id="6396461at2"/>
<name>A0A1X9N851_9GAMM</name>
<evidence type="ECO:0000313" key="2">
    <source>
        <dbReference type="EMBL" id="ARN74248.1"/>
    </source>
</evidence>
<proteinExistence type="predicted"/>
<evidence type="ECO:0000259" key="1">
    <source>
        <dbReference type="Pfam" id="PF02169"/>
    </source>
</evidence>
<gene>
    <name evidence="2" type="ORF">BST96_09025</name>
</gene>
<dbReference type="Proteomes" id="UP000193450">
    <property type="component" value="Chromosome"/>
</dbReference>
<dbReference type="STRING" id="716816.BST96_09025"/>
<dbReference type="EMBL" id="CP019343">
    <property type="protein sequence ID" value="ARN74248.1"/>
    <property type="molecule type" value="Genomic_DNA"/>
</dbReference>
<evidence type="ECO:0000313" key="3">
    <source>
        <dbReference type="Proteomes" id="UP000193450"/>
    </source>
</evidence>
<accession>A0A1X9N851</accession>
<dbReference type="PROSITE" id="PS51257">
    <property type="entry name" value="PROKAR_LIPOPROTEIN"/>
    <property type="match status" value="1"/>
</dbReference>
<dbReference type="Pfam" id="PF02169">
    <property type="entry name" value="LPP20"/>
    <property type="match status" value="1"/>
</dbReference>
<organism evidence="2 3">
    <name type="scientific">Oceanicoccus sagamiensis</name>
    <dbReference type="NCBI Taxonomy" id="716816"/>
    <lineage>
        <taxon>Bacteria</taxon>
        <taxon>Pseudomonadati</taxon>
        <taxon>Pseudomonadota</taxon>
        <taxon>Gammaproteobacteria</taxon>
        <taxon>Cellvibrionales</taxon>
        <taxon>Spongiibacteraceae</taxon>
        <taxon>Oceanicoccus</taxon>
    </lineage>
</organism>
<dbReference type="RefSeq" id="WP_085758386.1">
    <property type="nucleotide sequence ID" value="NZ_CP019343.1"/>
</dbReference>
<dbReference type="AlphaFoldDB" id="A0A1X9N851"/>
<keyword evidence="3" id="KW-1185">Reference proteome</keyword>